<protein>
    <recommendedName>
        <fullName evidence="8">Arp2/3 complex 41 kDa subunit</fullName>
    </recommendedName>
    <alternativeName>
        <fullName evidence="9">p41-ARC</fullName>
    </alternativeName>
</protein>
<dbReference type="InterPro" id="IPR015943">
    <property type="entry name" value="WD40/YVTN_repeat-like_dom_sf"/>
</dbReference>
<evidence type="ECO:0000256" key="2">
    <source>
        <dbReference type="ARBA" id="ARBA00006260"/>
    </source>
</evidence>
<dbReference type="GO" id="GO:0051015">
    <property type="term" value="F:actin filament binding"/>
    <property type="evidence" value="ECO:0007669"/>
    <property type="project" value="TreeGrafter"/>
</dbReference>
<dbReference type="GO" id="GO:0034314">
    <property type="term" value="P:Arp2/3 complex-mediated actin nucleation"/>
    <property type="evidence" value="ECO:0007669"/>
    <property type="project" value="InterPro"/>
</dbReference>
<evidence type="ECO:0000256" key="1">
    <source>
        <dbReference type="ARBA" id="ARBA00004245"/>
    </source>
</evidence>
<feature type="repeat" description="WD" evidence="10">
    <location>
        <begin position="75"/>
        <end position="106"/>
    </location>
</feature>
<dbReference type="GO" id="GO:0005885">
    <property type="term" value="C:Arp2/3 protein complex"/>
    <property type="evidence" value="ECO:0007669"/>
    <property type="project" value="InterPro"/>
</dbReference>
<name>A0AAV5VNE8_9BILA</name>
<reference evidence="12" key="1">
    <citation type="submission" date="2023-10" db="EMBL/GenBank/DDBJ databases">
        <title>Genome assembly of Pristionchus species.</title>
        <authorList>
            <person name="Yoshida K."/>
            <person name="Sommer R.J."/>
        </authorList>
    </citation>
    <scope>NUCLEOTIDE SEQUENCE</scope>
    <source>
        <strain evidence="12">RS5133</strain>
    </source>
</reference>
<evidence type="ECO:0000256" key="11">
    <source>
        <dbReference type="SAM" id="SignalP"/>
    </source>
</evidence>
<dbReference type="InterPro" id="IPR036322">
    <property type="entry name" value="WD40_repeat_dom_sf"/>
</dbReference>
<comment type="caution">
    <text evidence="12">The sequence shown here is derived from an EMBL/GenBank/DDBJ whole genome shotgun (WGS) entry which is preliminary data.</text>
</comment>
<organism evidence="12 13">
    <name type="scientific">Pristionchus fissidentatus</name>
    <dbReference type="NCBI Taxonomy" id="1538716"/>
    <lineage>
        <taxon>Eukaryota</taxon>
        <taxon>Metazoa</taxon>
        <taxon>Ecdysozoa</taxon>
        <taxon>Nematoda</taxon>
        <taxon>Chromadorea</taxon>
        <taxon>Rhabditida</taxon>
        <taxon>Rhabditina</taxon>
        <taxon>Diplogasteromorpha</taxon>
        <taxon>Diplogasteroidea</taxon>
        <taxon>Neodiplogasteridae</taxon>
        <taxon>Pristionchus</taxon>
    </lineage>
</organism>
<proteinExistence type="inferred from homology"/>
<dbReference type="PIRSF" id="PIRSF038093">
    <property type="entry name" value="ARP2/3_su1"/>
    <property type="match status" value="1"/>
</dbReference>
<keyword evidence="7" id="KW-0206">Cytoskeleton</keyword>
<dbReference type="SUPFAM" id="SSF50978">
    <property type="entry name" value="WD40 repeat-like"/>
    <property type="match status" value="1"/>
</dbReference>
<evidence type="ECO:0000256" key="7">
    <source>
        <dbReference type="ARBA" id="ARBA00023212"/>
    </source>
</evidence>
<dbReference type="InterPro" id="IPR001680">
    <property type="entry name" value="WD40_rpt"/>
</dbReference>
<comment type="similarity">
    <text evidence="2">Belongs to the WD repeat ARPC1 family.</text>
</comment>
<dbReference type="SMART" id="SM00320">
    <property type="entry name" value="WD40"/>
    <property type="match status" value="5"/>
</dbReference>
<dbReference type="Gene3D" id="2.130.10.10">
    <property type="entry name" value="YVTN repeat-like/Quinoprotein amine dehydrogenase"/>
    <property type="match status" value="1"/>
</dbReference>
<dbReference type="EMBL" id="BTSY01000003">
    <property type="protein sequence ID" value="GMT19284.1"/>
    <property type="molecule type" value="Genomic_DNA"/>
</dbReference>
<dbReference type="AlphaFoldDB" id="A0AAV5VNE8"/>
<feature type="signal peptide" evidence="11">
    <location>
        <begin position="1"/>
        <end position="20"/>
    </location>
</feature>
<evidence type="ECO:0000256" key="5">
    <source>
        <dbReference type="ARBA" id="ARBA00022737"/>
    </source>
</evidence>
<keyword evidence="5" id="KW-0677">Repeat</keyword>
<keyword evidence="13" id="KW-1185">Reference proteome</keyword>
<accession>A0AAV5VNE8</accession>
<dbReference type="FunFam" id="2.130.10.10:FF:001023">
    <property type="entry name" value="Actin-related protein 2/3 complex subunit"/>
    <property type="match status" value="1"/>
</dbReference>
<dbReference type="PANTHER" id="PTHR10709:SF2">
    <property type="entry name" value="ACTIN-RELATED PROTEIN 2_3 COMPLEX SUBUNIT"/>
    <property type="match status" value="1"/>
</dbReference>
<evidence type="ECO:0000313" key="13">
    <source>
        <dbReference type="Proteomes" id="UP001432322"/>
    </source>
</evidence>
<keyword evidence="11" id="KW-0732">Signal</keyword>
<dbReference type="PROSITE" id="PS50082">
    <property type="entry name" value="WD_REPEATS_2"/>
    <property type="match status" value="1"/>
</dbReference>
<dbReference type="Pfam" id="PF00400">
    <property type="entry name" value="WD40"/>
    <property type="match status" value="2"/>
</dbReference>
<feature type="non-terminal residue" evidence="12">
    <location>
        <position position="1"/>
    </location>
</feature>
<evidence type="ECO:0000313" key="12">
    <source>
        <dbReference type="EMBL" id="GMT19284.1"/>
    </source>
</evidence>
<sequence length="389" mass="43482">SLFHLHSFLFICLKFHHLTGSMNRTGPVQHWNLGIGPINCHAWNKDRSQVAVCASSPEVQILEWRNGEWVTIHVLNEHDLPVTGIDWAPETNKIVTCSQDKNAFVWTYEKNSWKPELVVVRINRAATCVRWSPAENKFAVGSGDKLVAICYYEKENDWWVSKHIKKPIRSTVTCIDWHPNNVLLAVGACDFKNRVFSAFIKEVDEKVAPNPWGSKMPFGQLMSEYSSRGWVHQTLFSPSGCRLAWVSHDSSLTLVDANESKEAKVLCTPLLPFTCLRWVSENSLLAAGHDCSPVLYAVANGEFKQVCKLDVQSATNSTTSSAREMFQSIDKRATAAKVDTQLKTLHQNTIMQILAHSGTAGNVVKVTTCAVDGLIALWDLKNVNLQAAH</sequence>
<evidence type="ECO:0000256" key="3">
    <source>
        <dbReference type="ARBA" id="ARBA00022490"/>
    </source>
</evidence>
<comment type="subcellular location">
    <subcellularLocation>
        <location evidence="1">Cytoplasm</location>
        <location evidence="1">Cytoskeleton</location>
    </subcellularLocation>
</comment>
<dbReference type="PANTHER" id="PTHR10709">
    <property type="entry name" value="ACTIN-RELATED PROTEIN 2/3 COMPLEX SUBUNIT 1"/>
    <property type="match status" value="1"/>
</dbReference>
<keyword evidence="4 10" id="KW-0853">WD repeat</keyword>
<dbReference type="Proteomes" id="UP001432322">
    <property type="component" value="Unassembled WGS sequence"/>
</dbReference>
<keyword evidence="3" id="KW-0963">Cytoplasm</keyword>
<evidence type="ECO:0000256" key="6">
    <source>
        <dbReference type="ARBA" id="ARBA00023203"/>
    </source>
</evidence>
<evidence type="ECO:0000256" key="9">
    <source>
        <dbReference type="ARBA" id="ARBA00041789"/>
    </source>
</evidence>
<dbReference type="InterPro" id="IPR017383">
    <property type="entry name" value="ARPC1"/>
</dbReference>
<dbReference type="PROSITE" id="PS50294">
    <property type="entry name" value="WD_REPEATS_REGION"/>
    <property type="match status" value="1"/>
</dbReference>
<evidence type="ECO:0000256" key="8">
    <source>
        <dbReference type="ARBA" id="ARBA00041244"/>
    </source>
</evidence>
<keyword evidence="6" id="KW-0009">Actin-binding</keyword>
<feature type="chain" id="PRO_5043360865" description="Arp2/3 complex 41 kDa subunit" evidence="11">
    <location>
        <begin position="21"/>
        <end position="389"/>
    </location>
</feature>
<evidence type="ECO:0000256" key="4">
    <source>
        <dbReference type="ARBA" id="ARBA00022574"/>
    </source>
</evidence>
<gene>
    <name evidence="12" type="ORF">PFISCL1PPCAC_10581</name>
</gene>
<evidence type="ECO:0000256" key="10">
    <source>
        <dbReference type="PROSITE-ProRule" id="PRU00221"/>
    </source>
</evidence>